<dbReference type="EMBL" id="CP158165">
    <property type="protein sequence ID" value="XBV23088.1"/>
    <property type="molecule type" value="Genomic_DNA"/>
</dbReference>
<gene>
    <name evidence="2" type="ORF">ABN611_31525</name>
</gene>
<sequence length="122" mass="13111">MAKTRKVLAAVALGVATLAVAPLTANAQTLQVTHITCHEQEDFNGADDIYLQVDGGTIMEPVQFVTGDSKDIANVTVEQGKVLVMREGDFPDEDDNLGQLKITGPGNYEFKDDDSHYTVTVG</sequence>
<organism evidence="2">
    <name type="scientific">Kribbella sp. HUAS MG21</name>
    <dbReference type="NCBI Taxonomy" id="3160966"/>
    <lineage>
        <taxon>Bacteria</taxon>
        <taxon>Bacillati</taxon>
        <taxon>Actinomycetota</taxon>
        <taxon>Actinomycetes</taxon>
        <taxon>Propionibacteriales</taxon>
        <taxon>Kribbellaceae</taxon>
        <taxon>Kribbella</taxon>
    </lineage>
</organism>
<feature type="chain" id="PRO_5043347113" evidence="1">
    <location>
        <begin position="28"/>
        <end position="122"/>
    </location>
</feature>
<feature type="signal peptide" evidence="1">
    <location>
        <begin position="1"/>
        <end position="27"/>
    </location>
</feature>
<proteinExistence type="predicted"/>
<dbReference type="AlphaFoldDB" id="A0AAU7T8L1"/>
<name>A0AAU7T8L1_9ACTN</name>
<protein>
    <submittedName>
        <fullName evidence="2">Uncharacterized protein</fullName>
    </submittedName>
</protein>
<evidence type="ECO:0000256" key="1">
    <source>
        <dbReference type="SAM" id="SignalP"/>
    </source>
</evidence>
<keyword evidence="1" id="KW-0732">Signal</keyword>
<evidence type="ECO:0000313" key="2">
    <source>
        <dbReference type="EMBL" id="XBV23088.1"/>
    </source>
</evidence>
<accession>A0AAU7T8L1</accession>
<reference evidence="2" key="1">
    <citation type="submission" date="2024-06" db="EMBL/GenBank/DDBJ databases">
        <title>Kribbella sp. strain HUAS MG21 genome sequences.</title>
        <authorList>
            <person name="Mo P."/>
        </authorList>
    </citation>
    <scope>NUCLEOTIDE SEQUENCE</scope>
    <source>
        <strain evidence="2">HUAS MG21</strain>
    </source>
</reference>
<dbReference type="RefSeq" id="WP_350275926.1">
    <property type="nucleotide sequence ID" value="NZ_CP158165.1"/>
</dbReference>